<keyword evidence="6" id="KW-0472">Membrane</keyword>
<feature type="signal peptide" evidence="9">
    <location>
        <begin position="1"/>
        <end position="21"/>
    </location>
</feature>
<keyword evidence="7" id="KW-0998">Cell outer membrane</keyword>
<evidence type="ECO:0000256" key="2">
    <source>
        <dbReference type="ARBA" id="ARBA00007613"/>
    </source>
</evidence>
<evidence type="ECO:0000256" key="5">
    <source>
        <dbReference type="ARBA" id="ARBA00022692"/>
    </source>
</evidence>
<dbReference type="EMBL" id="JAGYVZ010000004">
    <property type="protein sequence ID" value="MBS7230736.1"/>
    <property type="molecule type" value="Genomic_DNA"/>
</dbReference>
<dbReference type="Gene3D" id="1.20.1600.10">
    <property type="entry name" value="Outer membrane efflux proteins (OEP)"/>
    <property type="match status" value="1"/>
</dbReference>
<protein>
    <submittedName>
        <fullName evidence="10">TolC family protein</fullName>
    </submittedName>
</protein>
<reference evidence="10 11" key="1">
    <citation type="journal article" date="2018" name="Int. J. Syst. Evol. Microbiol.">
        <title>Flavobacterium chryseum sp. nov. and Flavobacterium psychroterrae sp. nov., novel environmental bacteria isolated from Antarctica.</title>
        <authorList>
            <person name="Kralova S."/>
            <person name="Svec P."/>
            <person name="Busse H.J."/>
            <person name="Stankova E."/>
            <person name="Vaczi P."/>
            <person name="Sedlacek I."/>
        </authorList>
    </citation>
    <scope>NUCLEOTIDE SEQUENCE [LARGE SCALE GENOMIC DNA]</scope>
    <source>
        <strain evidence="10 11">CCM 8827</strain>
    </source>
</reference>
<organism evidence="10 11">
    <name type="scientific">Flavobacterium psychroterrae</name>
    <dbReference type="NCBI Taxonomy" id="2133767"/>
    <lineage>
        <taxon>Bacteria</taxon>
        <taxon>Pseudomonadati</taxon>
        <taxon>Bacteroidota</taxon>
        <taxon>Flavobacteriia</taxon>
        <taxon>Flavobacteriales</taxon>
        <taxon>Flavobacteriaceae</taxon>
        <taxon>Flavobacterium</taxon>
    </lineage>
</organism>
<comment type="caution">
    <text evidence="10">The sequence shown here is derived from an EMBL/GenBank/DDBJ whole genome shotgun (WGS) entry which is preliminary data.</text>
</comment>
<keyword evidence="5" id="KW-0812">Transmembrane</keyword>
<evidence type="ECO:0000256" key="8">
    <source>
        <dbReference type="SAM" id="MobiDB-lite"/>
    </source>
</evidence>
<feature type="region of interest" description="Disordered" evidence="8">
    <location>
        <begin position="72"/>
        <end position="91"/>
    </location>
</feature>
<comment type="similarity">
    <text evidence="2">Belongs to the outer membrane factor (OMF) (TC 1.B.17) family.</text>
</comment>
<dbReference type="PANTHER" id="PTHR30026">
    <property type="entry name" value="OUTER MEMBRANE PROTEIN TOLC"/>
    <property type="match status" value="1"/>
</dbReference>
<evidence type="ECO:0000256" key="7">
    <source>
        <dbReference type="ARBA" id="ARBA00023237"/>
    </source>
</evidence>
<evidence type="ECO:0000256" key="9">
    <source>
        <dbReference type="SAM" id="SignalP"/>
    </source>
</evidence>
<feature type="chain" id="PRO_5045324253" evidence="9">
    <location>
        <begin position="22"/>
        <end position="435"/>
    </location>
</feature>
<dbReference type="Proteomes" id="UP000722625">
    <property type="component" value="Unassembled WGS sequence"/>
</dbReference>
<evidence type="ECO:0000256" key="4">
    <source>
        <dbReference type="ARBA" id="ARBA00022452"/>
    </source>
</evidence>
<dbReference type="InterPro" id="IPR051906">
    <property type="entry name" value="TolC-like"/>
</dbReference>
<name>A0ABS5PAH1_9FLAO</name>
<proteinExistence type="inferred from homology"/>
<accession>A0ABS5PAH1</accession>
<dbReference type="InterPro" id="IPR003423">
    <property type="entry name" value="OMP_efflux"/>
</dbReference>
<sequence>MNIKILFSSLIVFLCIAKTSAQEVLTIEDAMKIALENNFEIKIAKNNSKISETNVTVGNAGMLPVATASVTDNNSVQNSSQVRQDGTSTSLNNAKNNSLNYGVSLGWTVFDGMKMFARLDQLKELQKLGDAELKRTVLMKIGQVNSAYYDLVQQQQQLSALDTTIVISKQRLTLAQNRFTIGKASKLEVLNAQVDLNSDQAAIIRQKESYKNAKILLNQHLARDPQIDFTVTNEVTVDNKLVLIDLMDLAKKQNPALESQIINKRIAELQLKQVKADRYPVVNLTSGYNIAESQSSLGFTTESSAKGFNYGFNATLNIFDGFNQHRNEKVAKLQIENTQIAIDQQNMILNTQLSTAFQTYLTNLELIELEEDNETIAKQNLDITLDKFRIGTITTIDFRTAQLNYVNAKVRYSNAQYEAKLSEIALKELAGNINF</sequence>
<evidence type="ECO:0000313" key="10">
    <source>
        <dbReference type="EMBL" id="MBS7230736.1"/>
    </source>
</evidence>
<dbReference type="PANTHER" id="PTHR30026:SF20">
    <property type="entry name" value="OUTER MEMBRANE PROTEIN TOLC"/>
    <property type="match status" value="1"/>
</dbReference>
<comment type="subcellular location">
    <subcellularLocation>
        <location evidence="1">Cell outer membrane</location>
    </subcellularLocation>
</comment>
<keyword evidence="3" id="KW-0813">Transport</keyword>
<dbReference type="SUPFAM" id="SSF56954">
    <property type="entry name" value="Outer membrane efflux proteins (OEP)"/>
    <property type="match status" value="1"/>
</dbReference>
<keyword evidence="4" id="KW-1134">Transmembrane beta strand</keyword>
<dbReference type="Pfam" id="PF02321">
    <property type="entry name" value="OEP"/>
    <property type="match status" value="2"/>
</dbReference>
<evidence type="ECO:0000256" key="3">
    <source>
        <dbReference type="ARBA" id="ARBA00022448"/>
    </source>
</evidence>
<keyword evidence="9" id="KW-0732">Signal</keyword>
<gene>
    <name evidence="10" type="ORF">KHA90_06850</name>
</gene>
<evidence type="ECO:0000313" key="11">
    <source>
        <dbReference type="Proteomes" id="UP000722625"/>
    </source>
</evidence>
<evidence type="ECO:0000256" key="6">
    <source>
        <dbReference type="ARBA" id="ARBA00023136"/>
    </source>
</evidence>
<evidence type="ECO:0000256" key="1">
    <source>
        <dbReference type="ARBA" id="ARBA00004442"/>
    </source>
</evidence>
<dbReference type="RefSeq" id="WP_213296774.1">
    <property type="nucleotide sequence ID" value="NZ_JAGYVZ010000004.1"/>
</dbReference>
<keyword evidence="11" id="KW-1185">Reference proteome</keyword>